<accession>A0A0A9DY83</accession>
<organism evidence="1">
    <name type="scientific">Arundo donax</name>
    <name type="common">Giant reed</name>
    <name type="synonym">Donax arundinaceus</name>
    <dbReference type="NCBI Taxonomy" id="35708"/>
    <lineage>
        <taxon>Eukaryota</taxon>
        <taxon>Viridiplantae</taxon>
        <taxon>Streptophyta</taxon>
        <taxon>Embryophyta</taxon>
        <taxon>Tracheophyta</taxon>
        <taxon>Spermatophyta</taxon>
        <taxon>Magnoliopsida</taxon>
        <taxon>Liliopsida</taxon>
        <taxon>Poales</taxon>
        <taxon>Poaceae</taxon>
        <taxon>PACMAD clade</taxon>
        <taxon>Arundinoideae</taxon>
        <taxon>Arundineae</taxon>
        <taxon>Arundo</taxon>
    </lineage>
</organism>
<reference evidence="1" key="1">
    <citation type="submission" date="2014-09" db="EMBL/GenBank/DDBJ databases">
        <authorList>
            <person name="Magalhaes I.L.F."/>
            <person name="Oliveira U."/>
            <person name="Santos F.R."/>
            <person name="Vidigal T.H.D.A."/>
            <person name="Brescovit A.D."/>
            <person name="Santos A.J."/>
        </authorList>
    </citation>
    <scope>NUCLEOTIDE SEQUENCE</scope>
    <source>
        <tissue evidence="1">Shoot tissue taken approximately 20 cm above the soil surface</tissue>
    </source>
</reference>
<sequence>MPHLAHIQEQYLRKGKVHFTPPNYLLCPLNPPNKILAQFTPSNNLVWLNLPPNRICLFFLLIHIIFEVQIL</sequence>
<protein>
    <submittedName>
        <fullName evidence="1">Uncharacterized protein</fullName>
    </submittedName>
</protein>
<name>A0A0A9DY83_ARUDO</name>
<proteinExistence type="predicted"/>
<dbReference type="AlphaFoldDB" id="A0A0A9DY83"/>
<dbReference type="EMBL" id="GBRH01206242">
    <property type="protein sequence ID" value="JAD91653.1"/>
    <property type="molecule type" value="Transcribed_RNA"/>
</dbReference>
<evidence type="ECO:0000313" key="1">
    <source>
        <dbReference type="EMBL" id="JAD91653.1"/>
    </source>
</evidence>
<reference evidence="1" key="2">
    <citation type="journal article" date="2015" name="Data Brief">
        <title>Shoot transcriptome of the giant reed, Arundo donax.</title>
        <authorList>
            <person name="Barrero R.A."/>
            <person name="Guerrero F.D."/>
            <person name="Moolhuijzen P."/>
            <person name="Goolsby J.A."/>
            <person name="Tidwell J."/>
            <person name="Bellgard S.E."/>
            <person name="Bellgard M.I."/>
        </authorList>
    </citation>
    <scope>NUCLEOTIDE SEQUENCE</scope>
    <source>
        <tissue evidence="1">Shoot tissue taken approximately 20 cm above the soil surface</tissue>
    </source>
</reference>